<dbReference type="SUPFAM" id="SSF56112">
    <property type="entry name" value="Protein kinase-like (PK-like)"/>
    <property type="match status" value="1"/>
</dbReference>
<comment type="subcellular location">
    <subcellularLocation>
        <location evidence="1">Cell membrane</location>
    </subcellularLocation>
</comment>
<feature type="domain" description="Protein kinase" evidence="4">
    <location>
        <begin position="168"/>
        <end position="332"/>
    </location>
</feature>
<organism evidence="5 6">
    <name type="scientific">Hibiscus syriacus</name>
    <name type="common">Rose of Sharon</name>
    <dbReference type="NCBI Taxonomy" id="106335"/>
    <lineage>
        <taxon>Eukaryota</taxon>
        <taxon>Viridiplantae</taxon>
        <taxon>Streptophyta</taxon>
        <taxon>Embryophyta</taxon>
        <taxon>Tracheophyta</taxon>
        <taxon>Spermatophyta</taxon>
        <taxon>Magnoliopsida</taxon>
        <taxon>eudicotyledons</taxon>
        <taxon>Gunneridae</taxon>
        <taxon>Pentapetalae</taxon>
        <taxon>rosids</taxon>
        <taxon>malvids</taxon>
        <taxon>Malvales</taxon>
        <taxon>Malvaceae</taxon>
        <taxon>Malvoideae</taxon>
        <taxon>Hibiscus</taxon>
    </lineage>
</organism>
<feature type="compositionally biased region" description="Polar residues" evidence="3">
    <location>
        <begin position="39"/>
        <end position="49"/>
    </location>
</feature>
<evidence type="ECO:0000313" key="5">
    <source>
        <dbReference type="EMBL" id="KAE8694999.1"/>
    </source>
</evidence>
<keyword evidence="2" id="KW-1003">Cell membrane</keyword>
<dbReference type="GO" id="GO:0004672">
    <property type="term" value="F:protein kinase activity"/>
    <property type="evidence" value="ECO:0007669"/>
    <property type="project" value="InterPro"/>
</dbReference>
<feature type="compositionally biased region" description="Basic and acidic residues" evidence="3">
    <location>
        <begin position="96"/>
        <end position="107"/>
    </location>
</feature>
<feature type="region of interest" description="Disordered" evidence="3">
    <location>
        <begin position="96"/>
        <end position="116"/>
    </location>
</feature>
<feature type="region of interest" description="Disordered" evidence="3">
    <location>
        <begin position="37"/>
        <end position="84"/>
    </location>
</feature>
<dbReference type="InterPro" id="IPR000719">
    <property type="entry name" value="Prot_kinase_dom"/>
</dbReference>
<evidence type="ECO:0000256" key="2">
    <source>
        <dbReference type="ARBA" id="ARBA00022475"/>
    </source>
</evidence>
<dbReference type="EMBL" id="VEPZ02001098">
    <property type="protein sequence ID" value="KAE8694999.1"/>
    <property type="molecule type" value="Genomic_DNA"/>
</dbReference>
<reference evidence="5" key="1">
    <citation type="submission" date="2019-09" db="EMBL/GenBank/DDBJ databases">
        <title>Draft genome information of white flower Hibiscus syriacus.</title>
        <authorList>
            <person name="Kim Y.-M."/>
        </authorList>
    </citation>
    <scope>NUCLEOTIDE SEQUENCE [LARGE SCALE GENOMIC DNA]</scope>
    <source>
        <strain evidence="5">YM2019G1</strain>
    </source>
</reference>
<evidence type="ECO:0000256" key="1">
    <source>
        <dbReference type="ARBA" id="ARBA00004236"/>
    </source>
</evidence>
<dbReference type="InterPro" id="IPR050823">
    <property type="entry name" value="Plant_Ser_Thr_Prot_Kinase"/>
</dbReference>
<evidence type="ECO:0000256" key="3">
    <source>
        <dbReference type="SAM" id="MobiDB-lite"/>
    </source>
</evidence>
<dbReference type="Gene3D" id="1.10.510.10">
    <property type="entry name" value="Transferase(Phosphotransferase) domain 1"/>
    <property type="match status" value="1"/>
</dbReference>
<dbReference type="InterPro" id="IPR001245">
    <property type="entry name" value="Ser-Thr/Tyr_kinase_cat_dom"/>
</dbReference>
<evidence type="ECO:0000259" key="4">
    <source>
        <dbReference type="PROSITE" id="PS50011"/>
    </source>
</evidence>
<keyword evidence="6" id="KW-1185">Reference proteome</keyword>
<dbReference type="PROSITE" id="PS50011">
    <property type="entry name" value="PROTEIN_KINASE_DOM"/>
    <property type="match status" value="1"/>
</dbReference>
<dbReference type="Proteomes" id="UP000436088">
    <property type="component" value="Unassembled WGS sequence"/>
</dbReference>
<feature type="compositionally biased region" description="Polar residues" evidence="3">
    <location>
        <begin position="61"/>
        <end position="79"/>
    </location>
</feature>
<keyword evidence="2" id="KW-0472">Membrane</keyword>
<gene>
    <name evidence="5" type="ORF">F3Y22_tig00110761pilonHSYRG00100</name>
</gene>
<dbReference type="GO" id="GO:0005886">
    <property type="term" value="C:plasma membrane"/>
    <property type="evidence" value="ECO:0007669"/>
    <property type="project" value="UniProtKB-SubCell"/>
</dbReference>
<proteinExistence type="predicted"/>
<protein>
    <submittedName>
        <fullName evidence="5">Transcription factor</fullName>
    </submittedName>
</protein>
<dbReference type="GO" id="GO:0005524">
    <property type="term" value="F:ATP binding"/>
    <property type="evidence" value="ECO:0007669"/>
    <property type="project" value="InterPro"/>
</dbReference>
<accession>A0A6A2ZUP1</accession>
<evidence type="ECO:0000313" key="6">
    <source>
        <dbReference type="Proteomes" id="UP000436088"/>
    </source>
</evidence>
<dbReference type="PANTHER" id="PTHR45621">
    <property type="entry name" value="OS01G0588500 PROTEIN-RELATED"/>
    <property type="match status" value="1"/>
</dbReference>
<comment type="caution">
    <text evidence="5">The sequence shown here is derived from an EMBL/GenBank/DDBJ whole genome shotgun (WGS) entry which is preliminary data.</text>
</comment>
<dbReference type="InterPro" id="IPR011009">
    <property type="entry name" value="Kinase-like_dom_sf"/>
</dbReference>
<name>A0A6A2ZUP1_HIBSY</name>
<dbReference type="Pfam" id="PF07714">
    <property type="entry name" value="PK_Tyr_Ser-Thr"/>
    <property type="match status" value="1"/>
</dbReference>
<dbReference type="AlphaFoldDB" id="A0A6A2ZUP1"/>
<sequence length="332" mass="36677">MRCFTVLRSNKKRSKQSVFIKRIAHKEHMPSVLPEPRIQTRSLQSSPPSFITRVKPIQPDNKGTSNRTRAVSAPSSLDSAEQDALASVEFEEQEELKSRGGLVKEQKSLSPQPLPLPCPSSTVLKTVGKFRTGNVGGPFFGSGPLHLPPSGTLRNFSYEEIAAACHHFSSDQCTSEGLPSAIYKASFGDDESSSKKFEATVTLLHPFTQGLREFINEVNTLASLQHPNLCKLLGYHAHDGSEERMLVYERLFGSLDQVLYGRADGPPLDWNTQMKIALCSAQGLIFLHEEGPFQIDKDFSAKLLGYGCVGHIPETEEMSSNSVVSYFEVFDL</sequence>